<dbReference type="EMBL" id="LCUJ01000001">
    <property type="protein sequence ID" value="OCM00016.1"/>
    <property type="molecule type" value="Genomic_DNA"/>
</dbReference>
<evidence type="ECO:0000256" key="3">
    <source>
        <dbReference type="ARBA" id="ARBA00022723"/>
    </source>
</evidence>
<evidence type="ECO:0000256" key="2">
    <source>
        <dbReference type="ARBA" id="ARBA00022598"/>
    </source>
</evidence>
<dbReference type="InterPro" id="IPR005000">
    <property type="entry name" value="Aldolase/citrate-lyase_domain"/>
</dbReference>
<dbReference type="GO" id="GO:0004321">
    <property type="term" value="F:fatty-acyl-CoA synthase activity"/>
    <property type="evidence" value="ECO:0007669"/>
    <property type="project" value="TreeGrafter"/>
</dbReference>
<dbReference type="GO" id="GO:0004467">
    <property type="term" value="F:long-chain fatty acid-CoA ligase activity"/>
    <property type="evidence" value="ECO:0007669"/>
    <property type="project" value="UniProtKB-EC"/>
</dbReference>
<evidence type="ECO:0000256" key="4">
    <source>
        <dbReference type="ARBA" id="ARBA00022741"/>
    </source>
</evidence>
<evidence type="ECO:0000259" key="6">
    <source>
        <dbReference type="Pfam" id="PF00501"/>
    </source>
</evidence>
<dbReference type="STRING" id="544718.AAX25_01066"/>
<dbReference type="PATRIC" id="fig|544718.51.peg.6"/>
<dbReference type="PANTHER" id="PTHR43605:SF10">
    <property type="entry name" value="ACYL-COA SYNTHETASE MEDIUM CHAIN FAMILY MEMBER 3"/>
    <property type="match status" value="1"/>
</dbReference>
<feature type="domain" description="AMP-binding enzyme C-terminal" evidence="8">
    <location>
        <begin position="448"/>
        <end position="524"/>
    </location>
</feature>
<evidence type="ECO:0000256" key="5">
    <source>
        <dbReference type="ARBA" id="ARBA00022840"/>
    </source>
</evidence>
<keyword evidence="2 9" id="KW-0436">Ligase</keyword>
<accession>A0A1C0B8T4</accession>
<reference evidence="10" key="1">
    <citation type="submission" date="2015-05" db="EMBL/GenBank/DDBJ databases">
        <authorList>
            <person name="Rovetto F."/>
            <person name="Cocolin L."/>
            <person name="Illeghems K."/>
            <person name="Van Nieuwerburgh F."/>
            <person name="Houf K."/>
        </authorList>
    </citation>
    <scope>NUCLEOTIDE SEQUENCE [LARGE SCALE GENOMIC DNA]</scope>
    <source>
        <strain evidence="10">DU22</strain>
    </source>
</reference>
<keyword evidence="4" id="KW-0547">Nucleotide-binding</keyword>
<dbReference type="InterPro" id="IPR000873">
    <property type="entry name" value="AMP-dep_synth/lig_dom"/>
</dbReference>
<dbReference type="Gene3D" id="3.20.20.60">
    <property type="entry name" value="Phosphoenolpyruvate-binding domains"/>
    <property type="match status" value="1"/>
</dbReference>
<dbReference type="OrthoDB" id="9765680at2"/>
<sequence length="840" mass="94960">MSQTVKIDIPEFLNIGVACTSLHVGTPKENNIAMIIEDDKLGTDEISYKDLATKSDQVANFFTQEIGLKARDRVLVCLKNSLAYPISFFGVMKGGMIAVPTSTLLSGSEVKYLAEDSQAKAIVLSASMYENLVPYLENLDNLKTIIIAGVDSVENFKKPKDIEVFALNSIFDKSDKTANHYNSKSGEPAYLVYTSGTTGYPKGVLHSHRSLVGRKPATDFWFDFKENDRIMHSGKFNWTYVLGSALMDPLYNGHTVIAYEGANDASTWINLIKKHECTIFIGVPTIYRQIIQKTDFTLENCPSLRYCMSAGEHLSDEMLGLWRDRFKQDIFEAIGMSECSYYISHSKNNPIRPGSAGFPQPGHIVKLINPETLEEVGVEEEGMICIGEDDPGLFLEYWQLEEETAKARHDGYFFTGDYARKDKDGYIWFIGRKDDIINTFGFRVSPHEIERVVKTHPDVADCVAFGLDIEKDKTLVAIAVVGHSTLSKEKEQEILKFSQNNLAKYKAPKEIFSMSDYPRTKNGKVLRKQLVKDLHEQYFAIEKGEEIVEYKARRSMLLVPPYDLHKMEKARTVLADTVIFDLEAILEEQREAGRTVIRETFKKDGPLFGESERVIRVNNLGSEDLKRDLELAKEIEIDALLFSKIDTKEDVLKAAKLIEEVNPNLTLMIMIETPLSVLNIHEICAASPKVEVVVVGSNKLANRLQIDIKRGSKAIVTYLAQIALASKAYNKMVIDGPHFDVQDEFACEDSTKDAFNLGFDGKSLIHPIQIDYINDIFTPKQSEVEDYEDMIEKYEEATKQGKEVILHNNRLVDSSRIVWARKMIKLYETYKALGQNLFGK</sequence>
<evidence type="ECO:0000259" key="7">
    <source>
        <dbReference type="Pfam" id="PF03328"/>
    </source>
</evidence>
<proteinExistence type="inferred from homology"/>
<keyword evidence="5" id="KW-0067">ATP-binding</keyword>
<gene>
    <name evidence="9" type="primary">lcfB</name>
    <name evidence="9" type="ORF">AAX29_00006</name>
</gene>
<keyword evidence="3" id="KW-0479">Metal-binding</keyword>
<organism evidence="9 10">
    <name type="scientific">Aliarcobacter thereius</name>
    <dbReference type="NCBI Taxonomy" id="544718"/>
    <lineage>
        <taxon>Bacteria</taxon>
        <taxon>Pseudomonadati</taxon>
        <taxon>Campylobacterota</taxon>
        <taxon>Epsilonproteobacteria</taxon>
        <taxon>Campylobacterales</taxon>
        <taxon>Arcobacteraceae</taxon>
        <taxon>Aliarcobacter</taxon>
    </lineage>
</organism>
<evidence type="ECO:0000259" key="8">
    <source>
        <dbReference type="Pfam" id="PF13193"/>
    </source>
</evidence>
<dbReference type="InterPro" id="IPR040442">
    <property type="entry name" value="Pyrv_kinase-like_dom_sf"/>
</dbReference>
<dbReference type="PROSITE" id="PS00455">
    <property type="entry name" value="AMP_BINDING"/>
    <property type="match status" value="1"/>
</dbReference>
<dbReference type="InterPro" id="IPR015813">
    <property type="entry name" value="Pyrv/PenolPyrv_kinase-like_dom"/>
</dbReference>
<comment type="similarity">
    <text evidence="1">Belongs to the ATP-dependent AMP-binding enzyme family.</text>
</comment>
<feature type="domain" description="AMP-dependent synthetase/ligase" evidence="6">
    <location>
        <begin position="42"/>
        <end position="398"/>
    </location>
</feature>
<feature type="domain" description="HpcH/HpaI aldolase/citrate lyase" evidence="7">
    <location>
        <begin position="554"/>
        <end position="767"/>
    </location>
</feature>
<dbReference type="GO" id="GO:0006637">
    <property type="term" value="P:acyl-CoA metabolic process"/>
    <property type="evidence" value="ECO:0007669"/>
    <property type="project" value="TreeGrafter"/>
</dbReference>
<dbReference type="InterPro" id="IPR051087">
    <property type="entry name" value="Mitochondrial_ACSM"/>
</dbReference>
<name>A0A1C0B8T4_9BACT</name>
<dbReference type="Gene3D" id="3.40.50.12780">
    <property type="entry name" value="N-terminal domain of ligase-like"/>
    <property type="match status" value="1"/>
</dbReference>
<dbReference type="PANTHER" id="PTHR43605">
    <property type="entry name" value="ACYL-COENZYME A SYNTHETASE"/>
    <property type="match status" value="1"/>
</dbReference>
<dbReference type="SUPFAM" id="SSF56801">
    <property type="entry name" value="Acetyl-CoA synthetase-like"/>
    <property type="match status" value="1"/>
</dbReference>
<dbReference type="Proteomes" id="UP000093281">
    <property type="component" value="Unassembled WGS sequence"/>
</dbReference>
<dbReference type="Gene3D" id="3.30.300.30">
    <property type="match status" value="1"/>
</dbReference>
<dbReference type="EC" id="6.2.1.3" evidence="9"/>
<dbReference type="Pfam" id="PF00501">
    <property type="entry name" value="AMP-binding"/>
    <property type="match status" value="1"/>
</dbReference>
<comment type="caution">
    <text evidence="9">The sequence shown here is derived from an EMBL/GenBank/DDBJ whole genome shotgun (WGS) entry which is preliminary data.</text>
</comment>
<dbReference type="AlphaFoldDB" id="A0A1C0B8T4"/>
<dbReference type="GO" id="GO:0046872">
    <property type="term" value="F:metal ion binding"/>
    <property type="evidence" value="ECO:0007669"/>
    <property type="project" value="UniProtKB-KW"/>
</dbReference>
<evidence type="ECO:0000256" key="1">
    <source>
        <dbReference type="ARBA" id="ARBA00006432"/>
    </source>
</evidence>
<dbReference type="InterPro" id="IPR045851">
    <property type="entry name" value="AMP-bd_C_sf"/>
</dbReference>
<dbReference type="Pfam" id="PF03328">
    <property type="entry name" value="HpcH_HpaI"/>
    <property type="match status" value="1"/>
</dbReference>
<evidence type="ECO:0000313" key="10">
    <source>
        <dbReference type="Proteomes" id="UP000093281"/>
    </source>
</evidence>
<dbReference type="InterPro" id="IPR042099">
    <property type="entry name" value="ANL_N_sf"/>
</dbReference>
<dbReference type="RefSeq" id="WP_066185154.1">
    <property type="nucleotide sequence ID" value="NZ_LCUJ01000001.1"/>
</dbReference>
<dbReference type="InterPro" id="IPR025110">
    <property type="entry name" value="AMP-bd_C"/>
</dbReference>
<dbReference type="Pfam" id="PF13193">
    <property type="entry name" value="AMP-binding_C"/>
    <property type="match status" value="1"/>
</dbReference>
<dbReference type="GO" id="GO:0006633">
    <property type="term" value="P:fatty acid biosynthetic process"/>
    <property type="evidence" value="ECO:0007669"/>
    <property type="project" value="TreeGrafter"/>
</dbReference>
<protein>
    <submittedName>
        <fullName evidence="9">Long-chain-fatty-acid--CoA ligase</fullName>
        <ecNumber evidence="9">6.2.1.3</ecNumber>
    </submittedName>
</protein>
<dbReference type="InterPro" id="IPR020845">
    <property type="entry name" value="AMP-binding_CS"/>
</dbReference>
<dbReference type="SUPFAM" id="SSF51621">
    <property type="entry name" value="Phosphoenolpyruvate/pyruvate domain"/>
    <property type="match status" value="1"/>
</dbReference>
<dbReference type="GO" id="GO:0005524">
    <property type="term" value="F:ATP binding"/>
    <property type="evidence" value="ECO:0007669"/>
    <property type="project" value="UniProtKB-KW"/>
</dbReference>
<evidence type="ECO:0000313" key="9">
    <source>
        <dbReference type="EMBL" id="OCM00016.1"/>
    </source>
</evidence>